<dbReference type="Proteomes" id="UP000467148">
    <property type="component" value="Chromosome"/>
</dbReference>
<evidence type="ECO:0000313" key="6">
    <source>
        <dbReference type="Proteomes" id="UP000467148"/>
    </source>
</evidence>
<dbReference type="RefSeq" id="WP_163748770.1">
    <property type="nucleotide sequence ID" value="NZ_AP022596.1"/>
</dbReference>
<evidence type="ECO:0000259" key="3">
    <source>
        <dbReference type="Pfam" id="PF00501"/>
    </source>
</evidence>
<organism evidence="5 6">
    <name type="scientific">Mycolicibacterium helvum</name>
    <dbReference type="NCBI Taxonomy" id="1534349"/>
    <lineage>
        <taxon>Bacteria</taxon>
        <taxon>Bacillati</taxon>
        <taxon>Actinomycetota</taxon>
        <taxon>Actinomycetes</taxon>
        <taxon>Mycobacteriales</taxon>
        <taxon>Mycobacteriaceae</taxon>
        <taxon>Mycolicibacterium</taxon>
    </lineage>
</organism>
<dbReference type="InterPro" id="IPR045851">
    <property type="entry name" value="AMP-bd_C_sf"/>
</dbReference>
<dbReference type="KEGG" id="mhev:MHEL_30360"/>
<keyword evidence="2" id="KW-0436">Ligase</keyword>
<evidence type="ECO:0000313" key="5">
    <source>
        <dbReference type="EMBL" id="BBY64793.1"/>
    </source>
</evidence>
<dbReference type="GO" id="GO:0016405">
    <property type="term" value="F:CoA-ligase activity"/>
    <property type="evidence" value="ECO:0007669"/>
    <property type="project" value="TreeGrafter"/>
</dbReference>
<dbReference type="AlphaFoldDB" id="A0A7I7T7M0"/>
<evidence type="ECO:0000256" key="2">
    <source>
        <dbReference type="ARBA" id="ARBA00022598"/>
    </source>
</evidence>
<feature type="domain" description="AMP-binding enzyme C-terminal" evidence="4">
    <location>
        <begin position="411"/>
        <end position="482"/>
    </location>
</feature>
<dbReference type="SUPFAM" id="SSF56801">
    <property type="entry name" value="Acetyl-CoA synthetase-like"/>
    <property type="match status" value="1"/>
</dbReference>
<feature type="domain" description="AMP-dependent synthetase/ligase" evidence="3">
    <location>
        <begin position="15"/>
        <end position="360"/>
    </location>
</feature>
<evidence type="ECO:0000259" key="4">
    <source>
        <dbReference type="Pfam" id="PF13193"/>
    </source>
</evidence>
<evidence type="ECO:0008006" key="7">
    <source>
        <dbReference type="Google" id="ProtNLM"/>
    </source>
</evidence>
<name>A0A7I7T7M0_9MYCO</name>
<sequence length="498" mass="51744">MSEGAATISSTLATSLAGYGNAPCIEFNGRWYSGAEIAAYADGVEGALRAAGVADGAAVGVVARNRPPLAAAVVGLLGAGRWVSMIYSFQSAEAIGRDIEQLELAAVVADRDDWTGPAIAAARHAGTAGIAVGMKPPTVEHVSGIERVSGRLRAAGRDGSTGLRVLTSGTTGPPKRHVIPASVLEHTVASVAIGGATADDPPELMYWPLGGIGGVCQLITGAYLGKRIALLEKFSVAEWVRVVKTYGVRRCGLQPAAVRMLLDADLPPGDLASLEYVISAAGPLDPETRDGFEERYRVPVLLAYGATEFAGSVCTWTPELYREFGSAKRASSGRVMPDTQVRIIDPHSGAEVPVGVQGMLEARIAAISPDWIRTNDLAAVDVDGFITLHGRADGAINRGGFKVLPETVRRVLVSHPAVRDAAVVGVPDGRLGEVPFAAVETISGCPAPDPAELVGLVRDALPKHCVPVAVVVVAELPRNPSLKVALREVAAMYTSAAP</sequence>
<dbReference type="PANTHER" id="PTHR24096:SF149">
    <property type="entry name" value="AMP-BINDING DOMAIN-CONTAINING PROTEIN-RELATED"/>
    <property type="match status" value="1"/>
</dbReference>
<keyword evidence="6" id="KW-1185">Reference proteome</keyword>
<comment type="similarity">
    <text evidence="1">Belongs to the ATP-dependent AMP-binding enzyme family.</text>
</comment>
<dbReference type="Gene3D" id="3.40.50.12780">
    <property type="entry name" value="N-terminal domain of ligase-like"/>
    <property type="match status" value="1"/>
</dbReference>
<accession>A0A7I7T7M0</accession>
<dbReference type="EMBL" id="AP022596">
    <property type="protein sequence ID" value="BBY64793.1"/>
    <property type="molecule type" value="Genomic_DNA"/>
</dbReference>
<dbReference type="CDD" id="cd04433">
    <property type="entry name" value="AFD_class_I"/>
    <property type="match status" value="1"/>
</dbReference>
<dbReference type="InterPro" id="IPR042099">
    <property type="entry name" value="ANL_N_sf"/>
</dbReference>
<dbReference type="Pfam" id="PF00501">
    <property type="entry name" value="AMP-binding"/>
    <property type="match status" value="1"/>
</dbReference>
<protein>
    <recommendedName>
        <fullName evidence="7">O-succinylbenzoate--CoA ligase</fullName>
    </recommendedName>
</protein>
<proteinExistence type="inferred from homology"/>
<dbReference type="Gene3D" id="3.30.300.30">
    <property type="match status" value="1"/>
</dbReference>
<dbReference type="InterPro" id="IPR025110">
    <property type="entry name" value="AMP-bd_C"/>
</dbReference>
<dbReference type="Pfam" id="PF13193">
    <property type="entry name" value="AMP-binding_C"/>
    <property type="match status" value="1"/>
</dbReference>
<reference evidence="5 6" key="1">
    <citation type="journal article" date="2019" name="Emerg. Microbes Infect.">
        <title>Comprehensive subspecies identification of 175 nontuberculous mycobacteria species based on 7547 genomic profiles.</title>
        <authorList>
            <person name="Matsumoto Y."/>
            <person name="Kinjo T."/>
            <person name="Motooka D."/>
            <person name="Nabeya D."/>
            <person name="Jung N."/>
            <person name="Uechi K."/>
            <person name="Horii T."/>
            <person name="Iida T."/>
            <person name="Fujita J."/>
            <person name="Nakamura S."/>
        </authorList>
    </citation>
    <scope>NUCLEOTIDE SEQUENCE [LARGE SCALE GENOMIC DNA]</scope>
    <source>
        <strain evidence="5 6">JCM 30396</strain>
    </source>
</reference>
<gene>
    <name evidence="5" type="ORF">MHEL_30360</name>
</gene>
<evidence type="ECO:0000256" key="1">
    <source>
        <dbReference type="ARBA" id="ARBA00006432"/>
    </source>
</evidence>
<dbReference type="InterPro" id="IPR000873">
    <property type="entry name" value="AMP-dep_synth/lig_dom"/>
</dbReference>
<dbReference type="PANTHER" id="PTHR24096">
    <property type="entry name" value="LONG-CHAIN-FATTY-ACID--COA LIGASE"/>
    <property type="match status" value="1"/>
</dbReference>